<comment type="miscellaneous">
    <text evidence="9">Carbon 2 of the heme B porphyrin ring is defined according to the Fischer nomenclature.</text>
</comment>
<evidence type="ECO:0000256" key="5">
    <source>
        <dbReference type="ARBA" id="ARBA00022989"/>
    </source>
</evidence>
<evidence type="ECO:0000256" key="8">
    <source>
        <dbReference type="ARBA" id="ARBA00047690"/>
    </source>
</evidence>
<feature type="transmembrane region" description="Helical" evidence="9">
    <location>
        <begin position="194"/>
        <end position="216"/>
    </location>
</feature>
<organism evidence="10 11">
    <name type="scientific">Actomonas aquatica</name>
    <dbReference type="NCBI Taxonomy" id="2866162"/>
    <lineage>
        <taxon>Bacteria</taxon>
        <taxon>Pseudomonadati</taxon>
        <taxon>Verrucomicrobiota</taxon>
        <taxon>Opitutia</taxon>
        <taxon>Opitutales</taxon>
        <taxon>Opitutaceae</taxon>
        <taxon>Actomonas</taxon>
    </lineage>
</organism>
<feature type="transmembrane region" description="Helical" evidence="9">
    <location>
        <begin position="265"/>
        <end position="286"/>
    </location>
</feature>
<accession>A0ABZ1C4J4</accession>
<dbReference type="InterPro" id="IPR044878">
    <property type="entry name" value="UbiA_sf"/>
</dbReference>
<dbReference type="EC" id="2.5.1.141" evidence="9"/>
<comment type="similarity">
    <text evidence="9">Belongs to the UbiA prenyltransferase family. Protoheme IX farnesyltransferase subfamily.</text>
</comment>
<comment type="pathway">
    <text evidence="9">Porphyrin-containing compound metabolism; heme O biosynthesis; heme O from protoheme: step 1/1.</text>
</comment>
<evidence type="ECO:0000256" key="3">
    <source>
        <dbReference type="ARBA" id="ARBA00022679"/>
    </source>
</evidence>
<dbReference type="PANTHER" id="PTHR43448:SF2">
    <property type="entry name" value="PROTOHEME IX FARNESYLTRANSFERASE, MITOCHONDRIAL"/>
    <property type="match status" value="1"/>
</dbReference>
<evidence type="ECO:0000256" key="4">
    <source>
        <dbReference type="ARBA" id="ARBA00022692"/>
    </source>
</evidence>
<feature type="transmembrane region" description="Helical" evidence="9">
    <location>
        <begin position="170"/>
        <end position="188"/>
    </location>
</feature>
<feature type="transmembrane region" description="Helical" evidence="9">
    <location>
        <begin position="48"/>
        <end position="65"/>
    </location>
</feature>
<feature type="transmembrane region" description="Helical" evidence="9">
    <location>
        <begin position="141"/>
        <end position="158"/>
    </location>
</feature>
<gene>
    <name evidence="10" type="primary">cyoE</name>
    <name evidence="9" type="synonym">ctaB</name>
    <name evidence="10" type="ORF">K1X11_017170</name>
</gene>
<dbReference type="Proteomes" id="UP000738431">
    <property type="component" value="Chromosome"/>
</dbReference>
<dbReference type="HAMAP" id="MF_00154">
    <property type="entry name" value="CyoE_CtaB"/>
    <property type="match status" value="1"/>
</dbReference>
<proteinExistence type="inferred from homology"/>
<evidence type="ECO:0000313" key="10">
    <source>
        <dbReference type="EMBL" id="WRQ86545.1"/>
    </source>
</evidence>
<dbReference type="CDD" id="cd13957">
    <property type="entry name" value="PT_UbiA_Cox10"/>
    <property type="match status" value="1"/>
</dbReference>
<comment type="catalytic activity">
    <reaction evidence="8 9">
        <text>heme b + (2E,6E)-farnesyl diphosphate + H2O = Fe(II)-heme o + diphosphate</text>
        <dbReference type="Rhea" id="RHEA:28070"/>
        <dbReference type="ChEBI" id="CHEBI:15377"/>
        <dbReference type="ChEBI" id="CHEBI:33019"/>
        <dbReference type="ChEBI" id="CHEBI:60344"/>
        <dbReference type="ChEBI" id="CHEBI:60530"/>
        <dbReference type="ChEBI" id="CHEBI:175763"/>
        <dbReference type="EC" id="2.5.1.141"/>
    </reaction>
</comment>
<keyword evidence="11" id="KW-1185">Reference proteome</keyword>
<dbReference type="Pfam" id="PF01040">
    <property type="entry name" value="UbiA"/>
    <property type="match status" value="1"/>
</dbReference>
<keyword evidence="7 9" id="KW-0472">Membrane</keyword>
<evidence type="ECO:0000256" key="7">
    <source>
        <dbReference type="ARBA" id="ARBA00023136"/>
    </source>
</evidence>
<sequence length="320" mass="33632">MDQGKTRSFGLGCDMPPAPRPLAIASDHLNPSSTVCERLRALVALTKPRLAFFSVCSGVSGLLVARPEANLILPAPLGIALAAGGALSFNQWWEREPDALMRRTADRPLPAGRVSAGTALGFSLALSLAGCGLLAATTTPLAAAIAALIIVLYGLVYTPMKRRTRWATEVGAISGALPPLLGAAAAGAPQHPAAWALAAALLFWQMPHFFAVGWMYREDYRRAGFRLLPVIDADGRATAWWSAGHAGLMGAAVLIPWSLGAVGPIYGTIGILSAGALLHAACAMLRQQNDGRVQPARRLFLVTIATLPLMMIALVAETLF</sequence>
<evidence type="ECO:0000256" key="9">
    <source>
        <dbReference type="HAMAP-Rule" id="MF_00154"/>
    </source>
</evidence>
<feature type="transmembrane region" description="Helical" evidence="9">
    <location>
        <begin position="298"/>
        <end position="316"/>
    </location>
</feature>
<keyword evidence="3 9" id="KW-0808">Transferase</keyword>
<dbReference type="NCBIfam" id="TIGR01473">
    <property type="entry name" value="cyoE_ctaB"/>
    <property type="match status" value="1"/>
</dbReference>
<dbReference type="InterPro" id="IPR000537">
    <property type="entry name" value="UbiA_prenyltransferase"/>
</dbReference>
<keyword evidence="6 9" id="KW-0350">Heme biosynthesis</keyword>
<dbReference type="EMBL" id="CP139781">
    <property type="protein sequence ID" value="WRQ86545.1"/>
    <property type="molecule type" value="Genomic_DNA"/>
</dbReference>
<dbReference type="InterPro" id="IPR006369">
    <property type="entry name" value="Protohaem_IX_farnesylTrfase"/>
</dbReference>
<reference evidence="10 11" key="1">
    <citation type="submission" date="2021-08" db="EMBL/GenBank/DDBJ databases">
        <authorList>
            <person name="Zhang D."/>
            <person name="Zhang A."/>
            <person name="Wang L."/>
        </authorList>
    </citation>
    <scope>NUCLEOTIDE SEQUENCE [LARGE SCALE GENOMIC DNA]</scope>
    <source>
        <strain evidence="10 11">WL0086</strain>
    </source>
</reference>
<evidence type="ECO:0000256" key="1">
    <source>
        <dbReference type="ARBA" id="ARBA00004141"/>
    </source>
</evidence>
<keyword evidence="2 9" id="KW-1003">Cell membrane</keyword>
<keyword evidence="5 9" id="KW-1133">Transmembrane helix</keyword>
<feature type="transmembrane region" description="Helical" evidence="9">
    <location>
        <begin position="71"/>
        <end position="93"/>
    </location>
</feature>
<name>A0ABZ1C4J4_9BACT</name>
<feature type="transmembrane region" description="Helical" evidence="9">
    <location>
        <begin position="114"/>
        <end position="135"/>
    </location>
</feature>
<evidence type="ECO:0000313" key="11">
    <source>
        <dbReference type="Proteomes" id="UP000738431"/>
    </source>
</evidence>
<comment type="subcellular location">
    <subcellularLocation>
        <location evidence="9">Cell membrane</location>
        <topology evidence="9">Multi-pass membrane protein</topology>
    </subcellularLocation>
    <subcellularLocation>
        <location evidence="1">Membrane</location>
        <topology evidence="1">Multi-pass membrane protein</topology>
    </subcellularLocation>
</comment>
<reference evidence="10 11" key="2">
    <citation type="submission" date="2023-12" db="EMBL/GenBank/DDBJ databases">
        <title>Description of an unclassified Opitutus bacterium of Verrucomicrobiota.</title>
        <authorList>
            <person name="Zhang D.-F."/>
        </authorList>
    </citation>
    <scope>NUCLEOTIDE SEQUENCE [LARGE SCALE GENOMIC DNA]</scope>
    <source>
        <strain evidence="10 11">WL0086</strain>
    </source>
</reference>
<evidence type="ECO:0000256" key="6">
    <source>
        <dbReference type="ARBA" id="ARBA00023133"/>
    </source>
</evidence>
<dbReference type="GO" id="GO:0008495">
    <property type="term" value="F:protoheme IX farnesyltransferase activity"/>
    <property type="evidence" value="ECO:0007669"/>
    <property type="project" value="UniProtKB-EC"/>
</dbReference>
<dbReference type="RefSeq" id="WP_324726015.1">
    <property type="nucleotide sequence ID" value="NZ_CP139781.1"/>
</dbReference>
<dbReference type="PANTHER" id="PTHR43448">
    <property type="entry name" value="PROTOHEME IX FARNESYLTRANSFERASE, MITOCHONDRIAL"/>
    <property type="match status" value="1"/>
</dbReference>
<protein>
    <recommendedName>
        <fullName evidence="9">Protoheme IX farnesyltransferase</fullName>
        <ecNumber evidence="9">2.5.1.141</ecNumber>
    </recommendedName>
    <alternativeName>
        <fullName evidence="9">Heme B farnesyltransferase</fullName>
    </alternativeName>
    <alternativeName>
        <fullName evidence="9">Heme O synthase</fullName>
    </alternativeName>
</protein>
<feature type="transmembrane region" description="Helical" evidence="9">
    <location>
        <begin position="237"/>
        <end position="259"/>
    </location>
</feature>
<comment type="function">
    <text evidence="9">Converts heme B (protoheme IX) to heme O by substitution of the vinyl group on carbon 2 of heme B porphyrin ring with a hydroxyethyl farnesyl side group.</text>
</comment>
<keyword evidence="4 9" id="KW-0812">Transmembrane</keyword>
<dbReference type="Gene3D" id="1.10.357.140">
    <property type="entry name" value="UbiA prenyltransferase"/>
    <property type="match status" value="1"/>
</dbReference>
<evidence type="ECO:0000256" key="2">
    <source>
        <dbReference type="ARBA" id="ARBA00022475"/>
    </source>
</evidence>